<dbReference type="PANTHER" id="PTHR11439">
    <property type="entry name" value="GAG-POL-RELATED RETROTRANSPOSON"/>
    <property type="match status" value="1"/>
</dbReference>
<dbReference type="PANTHER" id="PTHR11439:SF455">
    <property type="entry name" value="RLK (RECEPTOR-LIKE PROTEIN KINASE) 8, PUTATIVE-RELATED"/>
    <property type="match status" value="1"/>
</dbReference>
<name>A0A6J1CS58_MOMCH</name>
<protein>
    <submittedName>
        <fullName evidence="3">Uncharacterized protein LOC111013815</fullName>
    </submittedName>
</protein>
<dbReference type="RefSeq" id="XP_022144023.1">
    <property type="nucleotide sequence ID" value="XM_022288331.1"/>
</dbReference>
<accession>A0A6J1CS58</accession>
<feature type="domain" description="Reverse transcriptase Ty1/copia-type" evidence="1">
    <location>
        <begin position="1"/>
        <end position="145"/>
    </location>
</feature>
<keyword evidence="2" id="KW-1185">Reference proteome</keyword>
<dbReference type="KEGG" id="mcha:111013815"/>
<evidence type="ECO:0000313" key="3">
    <source>
        <dbReference type="RefSeq" id="XP_022144023.1"/>
    </source>
</evidence>
<dbReference type="Proteomes" id="UP000504603">
    <property type="component" value="Unplaced"/>
</dbReference>
<proteinExistence type="predicted"/>
<dbReference type="InterPro" id="IPR013103">
    <property type="entry name" value="RVT_2"/>
</dbReference>
<gene>
    <name evidence="3" type="primary">LOC111013815</name>
</gene>
<dbReference type="Pfam" id="PF07727">
    <property type="entry name" value="RVT_2"/>
    <property type="match status" value="1"/>
</dbReference>
<dbReference type="AlphaFoldDB" id="A0A6J1CS58"/>
<dbReference type="OrthoDB" id="414945at2759"/>
<dbReference type="CDD" id="cd09272">
    <property type="entry name" value="RNase_HI_RT_Ty1"/>
    <property type="match status" value="1"/>
</dbReference>
<dbReference type="InterPro" id="IPR043502">
    <property type="entry name" value="DNA/RNA_pol_sf"/>
</dbReference>
<organism evidence="2 3">
    <name type="scientific">Momordica charantia</name>
    <name type="common">Bitter gourd</name>
    <name type="synonym">Balsam pear</name>
    <dbReference type="NCBI Taxonomy" id="3673"/>
    <lineage>
        <taxon>Eukaryota</taxon>
        <taxon>Viridiplantae</taxon>
        <taxon>Streptophyta</taxon>
        <taxon>Embryophyta</taxon>
        <taxon>Tracheophyta</taxon>
        <taxon>Spermatophyta</taxon>
        <taxon>Magnoliopsida</taxon>
        <taxon>eudicotyledons</taxon>
        <taxon>Gunneridae</taxon>
        <taxon>Pentapetalae</taxon>
        <taxon>rosids</taxon>
        <taxon>fabids</taxon>
        <taxon>Cucurbitales</taxon>
        <taxon>Cucurbitaceae</taxon>
        <taxon>Momordiceae</taxon>
        <taxon>Momordica</taxon>
    </lineage>
</organism>
<evidence type="ECO:0000259" key="1">
    <source>
        <dbReference type="Pfam" id="PF07727"/>
    </source>
</evidence>
<sequence>MSQPPGYADPRYPNYICKLRKALYGLKQAPRAWNVTLKSALLSWGFTNSRSDTSLFIYHQGPSIILLLVYVDDVIVTGNNVALIDSLVATLDKTFALKDLGLLSYFLGIQVTHLPSEVLLTQEKYIDDVLRSLDMEGLKPAPSPTVLGKYLSISDGEPMSDPFLYRSTIGALQYLTNTRPDIAYIVNHLSQFLKQPTDIHWQAVKRVLRYLSGTKDMGLHIQPNDTVSLTAYSDVDWTSNIDDRKSIAAYCVFFGNTLVTWSSKKQTTVARSSTESEYRALAHASAEII</sequence>
<dbReference type="SUPFAM" id="SSF56672">
    <property type="entry name" value="DNA/RNA polymerases"/>
    <property type="match status" value="1"/>
</dbReference>
<reference evidence="3" key="1">
    <citation type="submission" date="2025-08" db="UniProtKB">
        <authorList>
            <consortium name="RefSeq"/>
        </authorList>
    </citation>
    <scope>IDENTIFICATION</scope>
    <source>
        <strain evidence="3">OHB3-1</strain>
    </source>
</reference>
<evidence type="ECO:0000313" key="2">
    <source>
        <dbReference type="Proteomes" id="UP000504603"/>
    </source>
</evidence>
<dbReference type="GeneID" id="111013815"/>